<proteinExistence type="predicted"/>
<sequence length="180" mass="21144">MNIPPFTCPDYSQTFEHPRFTIEHIMQCLESFEKYDQQIQSSQTLTDVNEQMQTLYSDCHDLLEQFEEFQSKSQMLDSEIESKKTQLQRYQQHFSLLSSAALERQQYLKEHTVEKTYNKAHNEQLAKCASDGPPSFSAPSFKASLQQCFENQRRLAEMESLYNIYQLHTKSENAAMFDNV</sequence>
<dbReference type="Proteomes" id="UP001281761">
    <property type="component" value="Unassembled WGS sequence"/>
</dbReference>
<gene>
    <name evidence="1" type="ORF">BLNAU_11899</name>
</gene>
<dbReference type="EMBL" id="JARBJD010000095">
    <property type="protein sequence ID" value="KAK2953114.1"/>
    <property type="molecule type" value="Genomic_DNA"/>
</dbReference>
<accession>A0ABQ9XNL6</accession>
<evidence type="ECO:0000313" key="1">
    <source>
        <dbReference type="EMBL" id="KAK2953114.1"/>
    </source>
</evidence>
<name>A0ABQ9XNL6_9EUKA</name>
<keyword evidence="2" id="KW-1185">Reference proteome</keyword>
<protein>
    <submittedName>
        <fullName evidence="1">Uncharacterized protein</fullName>
    </submittedName>
</protein>
<reference evidence="1 2" key="1">
    <citation type="journal article" date="2022" name="bioRxiv">
        <title>Genomics of Preaxostyla Flagellates Illuminates Evolutionary Transitions and the Path Towards Mitochondrial Loss.</title>
        <authorList>
            <person name="Novak L.V.F."/>
            <person name="Treitli S.C."/>
            <person name="Pyrih J."/>
            <person name="Halakuc P."/>
            <person name="Pipaliya S.V."/>
            <person name="Vacek V."/>
            <person name="Brzon O."/>
            <person name="Soukal P."/>
            <person name="Eme L."/>
            <person name="Dacks J.B."/>
            <person name="Karnkowska A."/>
            <person name="Elias M."/>
            <person name="Hampl V."/>
        </authorList>
    </citation>
    <scope>NUCLEOTIDE SEQUENCE [LARGE SCALE GENOMIC DNA]</scope>
    <source>
        <strain evidence="1">NAU3</strain>
        <tissue evidence="1">Gut</tissue>
    </source>
</reference>
<comment type="caution">
    <text evidence="1">The sequence shown here is derived from an EMBL/GenBank/DDBJ whole genome shotgun (WGS) entry which is preliminary data.</text>
</comment>
<evidence type="ECO:0000313" key="2">
    <source>
        <dbReference type="Proteomes" id="UP001281761"/>
    </source>
</evidence>
<organism evidence="1 2">
    <name type="scientific">Blattamonas nauphoetae</name>
    <dbReference type="NCBI Taxonomy" id="2049346"/>
    <lineage>
        <taxon>Eukaryota</taxon>
        <taxon>Metamonada</taxon>
        <taxon>Preaxostyla</taxon>
        <taxon>Oxymonadida</taxon>
        <taxon>Blattamonas</taxon>
    </lineage>
</organism>